<dbReference type="AlphaFoldDB" id="A0AAE0YUV4"/>
<dbReference type="EMBL" id="JAWDGP010005360">
    <property type="protein sequence ID" value="KAK3757503.1"/>
    <property type="molecule type" value="Genomic_DNA"/>
</dbReference>
<feature type="compositionally biased region" description="Polar residues" evidence="1">
    <location>
        <begin position="32"/>
        <end position="46"/>
    </location>
</feature>
<comment type="caution">
    <text evidence="2">The sequence shown here is derived from an EMBL/GenBank/DDBJ whole genome shotgun (WGS) entry which is preliminary data.</text>
</comment>
<dbReference type="Proteomes" id="UP001283361">
    <property type="component" value="Unassembled WGS sequence"/>
</dbReference>
<gene>
    <name evidence="2" type="ORF">RRG08_050386</name>
</gene>
<evidence type="ECO:0000313" key="3">
    <source>
        <dbReference type="Proteomes" id="UP001283361"/>
    </source>
</evidence>
<feature type="region of interest" description="Disordered" evidence="1">
    <location>
        <begin position="19"/>
        <end position="53"/>
    </location>
</feature>
<sequence length="85" mass="9513">MRPHRSLSVSVEADASFIPADTDVADQDEEQTGTWSKWCSGETSPSGPGKYEEVGKAKREGCVRERVETNEKCLAERKRGEKNKR</sequence>
<evidence type="ECO:0000313" key="2">
    <source>
        <dbReference type="EMBL" id="KAK3757503.1"/>
    </source>
</evidence>
<protein>
    <submittedName>
        <fullName evidence="2">Uncharacterized protein</fullName>
    </submittedName>
</protein>
<name>A0AAE0YUV4_9GAST</name>
<organism evidence="2 3">
    <name type="scientific">Elysia crispata</name>
    <name type="common">lettuce slug</name>
    <dbReference type="NCBI Taxonomy" id="231223"/>
    <lineage>
        <taxon>Eukaryota</taxon>
        <taxon>Metazoa</taxon>
        <taxon>Spiralia</taxon>
        <taxon>Lophotrochozoa</taxon>
        <taxon>Mollusca</taxon>
        <taxon>Gastropoda</taxon>
        <taxon>Heterobranchia</taxon>
        <taxon>Euthyneura</taxon>
        <taxon>Panpulmonata</taxon>
        <taxon>Sacoglossa</taxon>
        <taxon>Placobranchoidea</taxon>
        <taxon>Plakobranchidae</taxon>
        <taxon>Elysia</taxon>
    </lineage>
</organism>
<keyword evidence="3" id="KW-1185">Reference proteome</keyword>
<evidence type="ECO:0000256" key="1">
    <source>
        <dbReference type="SAM" id="MobiDB-lite"/>
    </source>
</evidence>
<proteinExistence type="predicted"/>
<accession>A0AAE0YUV4</accession>
<reference evidence="2" key="1">
    <citation type="journal article" date="2023" name="G3 (Bethesda)">
        <title>A reference genome for the long-term kleptoplast-retaining sea slug Elysia crispata morphotype clarki.</title>
        <authorList>
            <person name="Eastman K.E."/>
            <person name="Pendleton A.L."/>
            <person name="Shaikh M.A."/>
            <person name="Suttiyut T."/>
            <person name="Ogas R."/>
            <person name="Tomko P."/>
            <person name="Gavelis G."/>
            <person name="Widhalm J.R."/>
            <person name="Wisecaver J.H."/>
        </authorList>
    </citation>
    <scope>NUCLEOTIDE SEQUENCE</scope>
    <source>
        <strain evidence="2">ECLA1</strain>
    </source>
</reference>